<comment type="similarity">
    <text evidence="5">Belongs to the YicC/YloC family.</text>
</comment>
<sequence length="295" mass="31809">MSVVSMTGFARVEGQTGANRWAWEIKTVNGKSLDVRFRLPPGFDALEASARAALGAAFARGSCQIGLSLKREAVAPVVRINQAVLDAIVSAMAEASQKVDAAAPRLDGLFAIKGVLEVEEQEEDEAGRAALQEILLEGFAKALAQCAEMRRREGQALARVLLGRIDEIETLTREADANPARQPAAVRDRLAAQIAALLDASSSLDPDRLHQEAILMAAKADIREELDRLHAHIAAARDLLAKGGPVGRRLDFLAQEFNREVNTLCSKANDVSLTATGLSLKAVVEQFREQVQNIE</sequence>
<gene>
    <name evidence="8" type="ORF">C5L14_10305</name>
</gene>
<dbReference type="GO" id="GO:0016787">
    <property type="term" value="F:hydrolase activity"/>
    <property type="evidence" value="ECO:0007669"/>
    <property type="project" value="UniProtKB-KW"/>
</dbReference>
<evidence type="ECO:0000313" key="9">
    <source>
        <dbReference type="Proteomes" id="UP000237682"/>
    </source>
</evidence>
<dbReference type="InterPro" id="IPR013527">
    <property type="entry name" value="YicC-like_N"/>
</dbReference>
<evidence type="ECO:0000313" key="8">
    <source>
        <dbReference type="EMBL" id="PRH88338.1"/>
    </source>
</evidence>
<dbReference type="RefSeq" id="WP_105861998.1">
    <property type="nucleotide sequence ID" value="NZ_PUEJ01000003.1"/>
</dbReference>
<evidence type="ECO:0000256" key="5">
    <source>
        <dbReference type="ARBA" id="ARBA00035648"/>
    </source>
</evidence>
<comment type="caution">
    <text evidence="8">The sequence shown here is derived from an EMBL/GenBank/DDBJ whole genome shotgun (WGS) entry which is preliminary data.</text>
</comment>
<dbReference type="Proteomes" id="UP000237682">
    <property type="component" value="Unassembled WGS sequence"/>
</dbReference>
<keyword evidence="2" id="KW-0540">Nuclease</keyword>
<dbReference type="InterPro" id="IPR013551">
    <property type="entry name" value="YicC-like_C"/>
</dbReference>
<protein>
    <submittedName>
        <fullName evidence="8">YicC family protein</fullName>
    </submittedName>
</protein>
<dbReference type="NCBIfam" id="TIGR00255">
    <property type="entry name" value="YicC/YloC family endoribonuclease"/>
    <property type="match status" value="1"/>
</dbReference>
<feature type="domain" description="Endoribonuclease YicC-like N-terminal" evidence="6">
    <location>
        <begin position="4"/>
        <end position="158"/>
    </location>
</feature>
<dbReference type="GO" id="GO:0004521">
    <property type="term" value="F:RNA endonuclease activity"/>
    <property type="evidence" value="ECO:0007669"/>
    <property type="project" value="InterPro"/>
</dbReference>
<dbReference type="InterPro" id="IPR005229">
    <property type="entry name" value="YicC/YloC-like"/>
</dbReference>
<evidence type="ECO:0000256" key="3">
    <source>
        <dbReference type="ARBA" id="ARBA00022759"/>
    </source>
</evidence>
<evidence type="ECO:0000256" key="1">
    <source>
        <dbReference type="ARBA" id="ARBA00001968"/>
    </source>
</evidence>
<dbReference type="PANTHER" id="PTHR30636">
    <property type="entry name" value="UPF0701 PROTEIN YICC"/>
    <property type="match status" value="1"/>
</dbReference>
<evidence type="ECO:0000256" key="4">
    <source>
        <dbReference type="ARBA" id="ARBA00022801"/>
    </source>
</evidence>
<dbReference type="Pfam" id="PF03755">
    <property type="entry name" value="YicC-like_N"/>
    <property type="match status" value="1"/>
</dbReference>
<dbReference type="AlphaFoldDB" id="A0A2S9QG56"/>
<keyword evidence="9" id="KW-1185">Reference proteome</keyword>
<evidence type="ECO:0000259" key="6">
    <source>
        <dbReference type="Pfam" id="PF03755"/>
    </source>
</evidence>
<proteinExistence type="inferred from homology"/>
<keyword evidence="3" id="KW-0255">Endonuclease</keyword>
<comment type="cofactor">
    <cofactor evidence="1">
        <name>a divalent metal cation</name>
        <dbReference type="ChEBI" id="CHEBI:60240"/>
    </cofactor>
</comment>
<dbReference type="Pfam" id="PF08340">
    <property type="entry name" value="YicC-like_C"/>
    <property type="match status" value="1"/>
</dbReference>
<organism evidence="8 9">
    <name type="scientific">Labrys okinawensis</name>
    <dbReference type="NCBI Taxonomy" id="346911"/>
    <lineage>
        <taxon>Bacteria</taxon>
        <taxon>Pseudomonadati</taxon>
        <taxon>Pseudomonadota</taxon>
        <taxon>Alphaproteobacteria</taxon>
        <taxon>Hyphomicrobiales</taxon>
        <taxon>Xanthobacteraceae</taxon>
        <taxon>Labrys</taxon>
    </lineage>
</organism>
<accession>A0A2S9QG56</accession>
<feature type="domain" description="Endoribonuclease YicC-like C-terminal" evidence="7">
    <location>
        <begin position="181"/>
        <end position="295"/>
    </location>
</feature>
<evidence type="ECO:0000256" key="2">
    <source>
        <dbReference type="ARBA" id="ARBA00022722"/>
    </source>
</evidence>
<keyword evidence="4" id="KW-0378">Hydrolase</keyword>
<dbReference type="PANTHER" id="PTHR30636:SF3">
    <property type="entry name" value="UPF0701 PROTEIN YICC"/>
    <property type="match status" value="1"/>
</dbReference>
<name>A0A2S9QG56_9HYPH</name>
<reference evidence="8 9" key="1">
    <citation type="submission" date="2018-02" db="EMBL/GenBank/DDBJ databases">
        <title>Whole genome sequencing of endophytic bacterium.</title>
        <authorList>
            <person name="Eedara R."/>
            <person name="Podile A.R."/>
        </authorList>
    </citation>
    <scope>NUCLEOTIDE SEQUENCE [LARGE SCALE GENOMIC DNA]</scope>
    <source>
        <strain evidence="8 9">RP1T</strain>
    </source>
</reference>
<dbReference type="EMBL" id="PUEJ01000003">
    <property type="protein sequence ID" value="PRH88338.1"/>
    <property type="molecule type" value="Genomic_DNA"/>
</dbReference>
<dbReference type="OrthoDB" id="9771229at2"/>
<evidence type="ECO:0000259" key="7">
    <source>
        <dbReference type="Pfam" id="PF08340"/>
    </source>
</evidence>